<sequence length="241" mass="27091">MWRGKRKDMSTRKSGVKKRHSDAEQIQSVFENECDIRDRGRVWKEGGGREGVYRVVGGRASATFKFYISYKRRQISCFYCITETAAAATASTLDSIKRTTVTLKQVFDFTEFQRKNIMQPRVYVPLMVCGLLAAMAARPGSGEDLRLYKSCLLECYRCVKTYGKVVFNGKLCAQNCALTNGASIDGKCYPPSKRGGFQLLLTAECTSLCEQRCAPDFHHDSMDAHACIFTCIKTQKNMIAC</sequence>
<gene>
    <name evidence="2" type="ORF">RRG08_046515</name>
</gene>
<dbReference type="Proteomes" id="UP001283361">
    <property type="component" value="Unassembled WGS sequence"/>
</dbReference>
<dbReference type="EMBL" id="JAWDGP010004473">
    <property type="protein sequence ID" value="KAK3764046.1"/>
    <property type="molecule type" value="Genomic_DNA"/>
</dbReference>
<proteinExistence type="predicted"/>
<protein>
    <submittedName>
        <fullName evidence="2">Uncharacterized protein</fullName>
    </submittedName>
</protein>
<keyword evidence="3" id="KW-1185">Reference proteome</keyword>
<name>A0AAE0Z830_9GAST</name>
<evidence type="ECO:0000313" key="2">
    <source>
        <dbReference type="EMBL" id="KAK3764046.1"/>
    </source>
</evidence>
<evidence type="ECO:0000313" key="3">
    <source>
        <dbReference type="Proteomes" id="UP001283361"/>
    </source>
</evidence>
<dbReference type="AlphaFoldDB" id="A0AAE0Z830"/>
<feature type="region of interest" description="Disordered" evidence="1">
    <location>
        <begin position="1"/>
        <end position="20"/>
    </location>
</feature>
<reference evidence="2" key="1">
    <citation type="journal article" date="2023" name="G3 (Bethesda)">
        <title>A reference genome for the long-term kleptoplast-retaining sea slug Elysia crispata morphotype clarki.</title>
        <authorList>
            <person name="Eastman K.E."/>
            <person name="Pendleton A.L."/>
            <person name="Shaikh M.A."/>
            <person name="Suttiyut T."/>
            <person name="Ogas R."/>
            <person name="Tomko P."/>
            <person name="Gavelis G."/>
            <person name="Widhalm J.R."/>
            <person name="Wisecaver J.H."/>
        </authorList>
    </citation>
    <scope>NUCLEOTIDE SEQUENCE</scope>
    <source>
        <strain evidence="2">ECLA1</strain>
    </source>
</reference>
<accession>A0AAE0Z830</accession>
<evidence type="ECO:0000256" key="1">
    <source>
        <dbReference type="SAM" id="MobiDB-lite"/>
    </source>
</evidence>
<comment type="caution">
    <text evidence="2">The sequence shown here is derived from an EMBL/GenBank/DDBJ whole genome shotgun (WGS) entry which is preliminary data.</text>
</comment>
<organism evidence="2 3">
    <name type="scientific">Elysia crispata</name>
    <name type="common">lettuce slug</name>
    <dbReference type="NCBI Taxonomy" id="231223"/>
    <lineage>
        <taxon>Eukaryota</taxon>
        <taxon>Metazoa</taxon>
        <taxon>Spiralia</taxon>
        <taxon>Lophotrochozoa</taxon>
        <taxon>Mollusca</taxon>
        <taxon>Gastropoda</taxon>
        <taxon>Heterobranchia</taxon>
        <taxon>Euthyneura</taxon>
        <taxon>Panpulmonata</taxon>
        <taxon>Sacoglossa</taxon>
        <taxon>Placobranchoidea</taxon>
        <taxon>Plakobranchidae</taxon>
        <taxon>Elysia</taxon>
    </lineage>
</organism>